<keyword evidence="3" id="KW-0732">Signal</keyword>
<feature type="signal peptide" evidence="3">
    <location>
        <begin position="1"/>
        <end position="15"/>
    </location>
</feature>
<dbReference type="EMBL" id="WVTA01000014">
    <property type="protein sequence ID" value="KAK3202148.1"/>
    <property type="molecule type" value="Genomic_DNA"/>
</dbReference>
<feature type="region of interest" description="Disordered" evidence="1">
    <location>
        <begin position="245"/>
        <end position="303"/>
    </location>
</feature>
<accession>A0AAN6RFL2</accession>
<evidence type="ECO:0000256" key="2">
    <source>
        <dbReference type="SAM" id="Phobius"/>
    </source>
</evidence>
<keyword evidence="2" id="KW-0812">Transmembrane</keyword>
<name>A0AAN6RFL2_9PLEO</name>
<protein>
    <submittedName>
        <fullName evidence="4">Uncharacterized protein</fullName>
    </submittedName>
</protein>
<feature type="transmembrane region" description="Helical" evidence="2">
    <location>
        <begin position="182"/>
        <end position="202"/>
    </location>
</feature>
<keyword evidence="5" id="KW-1185">Reference proteome</keyword>
<proteinExistence type="predicted"/>
<evidence type="ECO:0000256" key="1">
    <source>
        <dbReference type="SAM" id="MobiDB-lite"/>
    </source>
</evidence>
<evidence type="ECO:0000313" key="4">
    <source>
        <dbReference type="EMBL" id="KAK3202148.1"/>
    </source>
</evidence>
<dbReference type="AlphaFoldDB" id="A0AAN6RFL2"/>
<evidence type="ECO:0000313" key="5">
    <source>
        <dbReference type="Proteomes" id="UP001280581"/>
    </source>
</evidence>
<reference evidence="4 5" key="1">
    <citation type="submission" date="2021-02" db="EMBL/GenBank/DDBJ databases">
        <title>Genome assembly of Pseudopithomyces chartarum.</title>
        <authorList>
            <person name="Jauregui R."/>
            <person name="Singh J."/>
            <person name="Voisey C."/>
        </authorList>
    </citation>
    <scope>NUCLEOTIDE SEQUENCE [LARGE SCALE GENOMIC DNA]</scope>
    <source>
        <strain evidence="4 5">AGR01</strain>
    </source>
</reference>
<feature type="compositionally biased region" description="Acidic residues" evidence="1">
    <location>
        <begin position="288"/>
        <end position="297"/>
    </location>
</feature>
<keyword evidence="2" id="KW-1133">Transmembrane helix</keyword>
<feature type="chain" id="PRO_5043026639" evidence="3">
    <location>
        <begin position="16"/>
        <end position="303"/>
    </location>
</feature>
<sequence length="303" mass="32538">MHLLTSTLQALSLLAWYLDSPPTAHHALHLANCSSLSLTCLAESRQALHAFQQQQADEYFAKSEEARGREEEKEKEKQDVVVVAKGDEVVQVKISGEGNVSIRVDPEELEGLDIWFSDGRVRARVGRGVFRMGGEGNETGGVDGVDAPGVEGQKAGPVLPDGLGRKVENGTKWVCVQVRVQGVGWVVALAGLMCVYFVHYLLYVVGKLVWRCCGGVGDVGRQAVGARREASCDTVDDAGATVDLEEDDDEEKVGWPCGGDEETEPQSVGAHGETSPCVVEDAGSTAVLEEDKDEAEVERESAD</sequence>
<comment type="caution">
    <text evidence="4">The sequence shown here is derived from an EMBL/GenBank/DDBJ whole genome shotgun (WGS) entry which is preliminary data.</text>
</comment>
<gene>
    <name evidence="4" type="ORF">GRF29_161g301401</name>
</gene>
<organism evidence="4 5">
    <name type="scientific">Pseudopithomyces chartarum</name>
    <dbReference type="NCBI Taxonomy" id="1892770"/>
    <lineage>
        <taxon>Eukaryota</taxon>
        <taxon>Fungi</taxon>
        <taxon>Dikarya</taxon>
        <taxon>Ascomycota</taxon>
        <taxon>Pezizomycotina</taxon>
        <taxon>Dothideomycetes</taxon>
        <taxon>Pleosporomycetidae</taxon>
        <taxon>Pleosporales</taxon>
        <taxon>Massarineae</taxon>
        <taxon>Didymosphaeriaceae</taxon>
        <taxon>Pseudopithomyces</taxon>
    </lineage>
</organism>
<keyword evidence="2" id="KW-0472">Membrane</keyword>
<dbReference type="Proteomes" id="UP001280581">
    <property type="component" value="Unassembled WGS sequence"/>
</dbReference>
<evidence type="ECO:0000256" key="3">
    <source>
        <dbReference type="SAM" id="SignalP"/>
    </source>
</evidence>